<keyword evidence="1" id="KW-0472">Membrane</keyword>
<gene>
    <name evidence="2" type="ORF">TPC1_11415</name>
</gene>
<feature type="transmembrane region" description="Helical" evidence="1">
    <location>
        <begin position="505"/>
        <end position="526"/>
    </location>
</feature>
<sequence length="556" mass="62969">QTQKATVLNSLFEIENCFSTQTALSLEPKSHSMTLVLISSANILCDVIPLGIQLQIELDVLNGYKVNGYFTNFQYGVTNEFTLNCNDPICTTNQYWTATKAKVTLYTFQYMTQTSIGSIRRQQQNYIGCFASDDSTEFYSRYEITHTSVSYGMAVNTHCVDDILTQVGANYDGTNIKKAEVVVTYLDDTTQTFKFDSTTLDGTVTVSSNALGQWVKFTFPTTNAENTVAEKGFHYATISMTFLQNVLQTVYDETIHQYTHVFEQAYQPLELQYFQTYFIAFGSLTHGAPFNTYQAQLQSDGITKTKTDLYIVFTNGTVADFESHDQFSFPEELELNFKCADQVNESFCLEVAQLMNELPVTNYSSRLRIAFYVGDTVQYLASQSFTIVSDSCFQPGKLYFSDSQLKFELSNNLLSTKCRMTQNQNITVKVVISNTSVYTTVAEFVKEMDYHVPDLTIANNLGDDYLVMRNTANMRLYFFDQDDIQLDECSIEKKLNSNTDQANTYFVVILCISVGATLMWAAGYMLTLQAMAKYRVTNQKIKKVKSLGEDDLINID</sequence>
<accession>A0A146KIX8</accession>
<name>A0A146KIX8_9EUKA</name>
<organism evidence="2">
    <name type="scientific">Trepomonas sp. PC1</name>
    <dbReference type="NCBI Taxonomy" id="1076344"/>
    <lineage>
        <taxon>Eukaryota</taxon>
        <taxon>Metamonada</taxon>
        <taxon>Diplomonadida</taxon>
        <taxon>Hexamitidae</taxon>
        <taxon>Hexamitinae</taxon>
        <taxon>Trepomonas</taxon>
    </lineage>
</organism>
<protein>
    <submittedName>
        <fullName evidence="2">Uncharacterized protein</fullName>
    </submittedName>
</protein>
<proteinExistence type="predicted"/>
<dbReference type="AlphaFoldDB" id="A0A146KIX8"/>
<feature type="non-terminal residue" evidence="2">
    <location>
        <position position="1"/>
    </location>
</feature>
<keyword evidence="1" id="KW-1133">Transmembrane helix</keyword>
<evidence type="ECO:0000313" key="2">
    <source>
        <dbReference type="EMBL" id="JAP95555.1"/>
    </source>
</evidence>
<evidence type="ECO:0000256" key="1">
    <source>
        <dbReference type="SAM" id="Phobius"/>
    </source>
</evidence>
<keyword evidence="1" id="KW-0812">Transmembrane</keyword>
<reference evidence="2" key="1">
    <citation type="submission" date="2015-07" db="EMBL/GenBank/DDBJ databases">
        <title>Adaptation to a free-living lifestyle via gene acquisitions in the diplomonad Trepomonas sp. PC1.</title>
        <authorList>
            <person name="Xu F."/>
            <person name="Jerlstrom-Hultqvist J."/>
            <person name="Kolisko M."/>
            <person name="Simpson A.G.B."/>
            <person name="Roger A.J."/>
            <person name="Svard S.G."/>
            <person name="Andersson J.O."/>
        </authorList>
    </citation>
    <scope>NUCLEOTIDE SEQUENCE</scope>
    <source>
        <strain evidence="2">PC1</strain>
    </source>
</reference>
<dbReference type="EMBL" id="GDID01001051">
    <property type="protein sequence ID" value="JAP95555.1"/>
    <property type="molecule type" value="Transcribed_RNA"/>
</dbReference>